<keyword evidence="2" id="KW-0964">Secreted</keyword>
<dbReference type="PANTHER" id="PTHR40088:SF2">
    <property type="entry name" value="SECRETED SUGAR HYDROLASE"/>
    <property type="match status" value="1"/>
</dbReference>
<dbReference type="Proteomes" id="UP000077134">
    <property type="component" value="Unassembled WGS sequence"/>
</dbReference>
<comment type="caution">
    <text evidence="6">The sequence shown here is derived from an EMBL/GenBank/DDBJ whole genome shotgun (WGS) entry which is preliminary data.</text>
</comment>
<dbReference type="InterPro" id="IPR011459">
    <property type="entry name" value="DUF1565"/>
</dbReference>
<dbReference type="GO" id="GO:0016837">
    <property type="term" value="F:carbon-oxygen lyase activity, acting on polysaccharides"/>
    <property type="evidence" value="ECO:0007669"/>
    <property type="project" value="TreeGrafter"/>
</dbReference>
<dbReference type="InterPro" id="IPR049169">
    <property type="entry name" value="Glyco_hydro_120_ins"/>
</dbReference>
<evidence type="ECO:0008006" key="8">
    <source>
        <dbReference type="Google" id="ProtNLM"/>
    </source>
</evidence>
<dbReference type="Gene3D" id="2.60.40.1180">
    <property type="entry name" value="Golgi alpha-mannosidase II"/>
    <property type="match status" value="1"/>
</dbReference>
<proteinExistence type="predicted"/>
<dbReference type="InterPro" id="IPR013780">
    <property type="entry name" value="Glyco_hydro_b"/>
</dbReference>
<dbReference type="SUPFAM" id="SSF51126">
    <property type="entry name" value="Pectin lyase-like"/>
    <property type="match status" value="1"/>
</dbReference>
<dbReference type="InterPro" id="IPR012334">
    <property type="entry name" value="Pectin_lyas_fold"/>
</dbReference>
<gene>
    <name evidence="6" type="ORF">PNBC_02490</name>
</gene>
<dbReference type="RefSeq" id="WP_068654901.1">
    <property type="nucleotide sequence ID" value="NZ_CP017770.1"/>
</dbReference>
<comment type="subcellular location">
    <subcellularLocation>
        <location evidence="1">Secreted</location>
    </subcellularLocation>
</comment>
<evidence type="ECO:0000313" key="7">
    <source>
        <dbReference type="Proteomes" id="UP000077134"/>
    </source>
</evidence>
<dbReference type="OrthoDB" id="9765222at2"/>
<protein>
    <recommendedName>
        <fullName evidence="8">Right handed beta helix domain-containing protein</fullName>
    </recommendedName>
</protein>
<evidence type="ECO:0000256" key="3">
    <source>
        <dbReference type="ARBA" id="ARBA00022729"/>
    </source>
</evidence>
<dbReference type="KEGG" id="pcx:LPB68_01035"/>
<dbReference type="InterPro" id="IPR011050">
    <property type="entry name" value="Pectin_lyase_fold/virulence"/>
</dbReference>
<dbReference type="STRING" id="1763538.LPB68_01035"/>
<evidence type="ECO:0000259" key="5">
    <source>
        <dbReference type="Pfam" id="PF21258"/>
    </source>
</evidence>
<organism evidence="6 7">
    <name type="scientific">Paenibacillus crassostreae</name>
    <dbReference type="NCBI Taxonomy" id="1763538"/>
    <lineage>
        <taxon>Bacteria</taxon>
        <taxon>Bacillati</taxon>
        <taxon>Bacillota</taxon>
        <taxon>Bacilli</taxon>
        <taxon>Bacillales</taxon>
        <taxon>Paenibacillaceae</taxon>
        <taxon>Paenibacillus</taxon>
    </lineage>
</organism>
<feature type="domain" description="Glycoside hydrolase 120 insertion" evidence="5">
    <location>
        <begin position="95"/>
        <end position="204"/>
    </location>
</feature>
<dbReference type="AlphaFoldDB" id="A0A167F8M4"/>
<sequence length="691" mass="77882">MGKPQMCEDIKGKGGYLVDYHVAIQGSDQAPGTEAQPFRTISRAAAIADPGDIITVHAGVYREWVNPANGGTKEQRIVYQSAGDGEVVITGAEPVADWKDEGDGVWKAEVPNSLFVIRNPYQTKLYGDWLFEGEFEPHLGDVYLDGKSLYECDSVNKLHNPQIWPQAKYADDSLMQWYAEVSSTTTTIWANFGGKDPRQENVEINVLPYCFWPEKTGRNYITVRGFTLRQASPQWAPPTALQEGLIGPHWSKGWIIENNLINESKCTGISLGKEITTGQNEFSDKRSKGGTQREQEVIFRALRMDWHKDHIGSHIVRNNVIHDCEQAGIVGHLGAAFSQIYDNRIYNIHHKRIFHGAEVGGIKLHASLDTQICGNVIYSSYRALWLDWQAQGTRISRNIFYDNLSEDLFVEVCHGPYMVDHNLFLSPMNFRNMAQGGAFVHNLFTGRFVVRSELTRYTPYHMPHETAVAGYSNITGGDDRYYNNIFIGDNDPSKDPLPMTFFEHLPLTPREDMHYGGAAVMDGVPDNSRCYLHPAGLGGYNDYPSTYQKQWWEYTKEEIAALKESGKPFQPDKMALPVTIQGNLYLKGAVPSTHDLNAKAYVDNGIEIEIDLAACKVQVHVHNPELMRAAAPTVVTTELLGKSYHAEMYYEEPDGSSYRFDHDFFHKLRPEKNVTPGPFELFDNSPVEIVL</sequence>
<dbReference type="Gene3D" id="2.160.20.10">
    <property type="entry name" value="Single-stranded right-handed beta-helix, Pectin lyase-like"/>
    <property type="match status" value="1"/>
</dbReference>
<keyword evidence="3" id="KW-0732">Signal</keyword>
<dbReference type="GO" id="GO:0005576">
    <property type="term" value="C:extracellular region"/>
    <property type="evidence" value="ECO:0007669"/>
    <property type="project" value="UniProtKB-SubCell"/>
</dbReference>
<evidence type="ECO:0000256" key="1">
    <source>
        <dbReference type="ARBA" id="ARBA00004613"/>
    </source>
</evidence>
<dbReference type="Pfam" id="PF21258">
    <property type="entry name" value="Glyco_hydro_120_ins"/>
    <property type="match status" value="1"/>
</dbReference>
<evidence type="ECO:0000313" key="6">
    <source>
        <dbReference type="EMBL" id="OAB76307.1"/>
    </source>
</evidence>
<feature type="domain" description="DUF1565" evidence="4">
    <location>
        <begin position="24"/>
        <end position="63"/>
    </location>
</feature>
<evidence type="ECO:0000259" key="4">
    <source>
        <dbReference type="Pfam" id="PF07602"/>
    </source>
</evidence>
<dbReference type="PANTHER" id="PTHR40088">
    <property type="entry name" value="PECTATE LYASE (EUROFUNG)"/>
    <property type="match status" value="1"/>
</dbReference>
<evidence type="ECO:0000256" key="2">
    <source>
        <dbReference type="ARBA" id="ARBA00022525"/>
    </source>
</evidence>
<dbReference type="InterPro" id="IPR052052">
    <property type="entry name" value="Polysaccharide_Lyase_9"/>
</dbReference>
<dbReference type="Pfam" id="PF07602">
    <property type="entry name" value="DUF1565"/>
    <property type="match status" value="1"/>
</dbReference>
<accession>A0A167F8M4</accession>
<dbReference type="EMBL" id="LSFN01000005">
    <property type="protein sequence ID" value="OAB76307.1"/>
    <property type="molecule type" value="Genomic_DNA"/>
</dbReference>
<reference evidence="6 7" key="1">
    <citation type="submission" date="2016-02" db="EMBL/GenBank/DDBJ databases">
        <title>Paenibacillus sp. LPB0068, isolated from Crassostrea gigas.</title>
        <authorList>
            <person name="Shin S.-K."/>
            <person name="Yi H."/>
        </authorList>
    </citation>
    <scope>NUCLEOTIDE SEQUENCE [LARGE SCALE GENOMIC DNA]</scope>
    <source>
        <strain evidence="6 7">LPB0068</strain>
    </source>
</reference>
<name>A0A167F8M4_9BACL</name>
<keyword evidence="7" id="KW-1185">Reference proteome</keyword>